<evidence type="ECO:0000313" key="2">
    <source>
        <dbReference type="Proteomes" id="UP000693981"/>
    </source>
</evidence>
<sequence>MSILSAERLSLSSFFQLLYDLSQRILQCRRSRLLLGETFPSEIALADRTVQTLGMQLSTMVATILRLSCTCQPSEKLACFVSLQLFFSLQIFLNCALLRLTSLLLRLQCQ</sequence>
<organism evidence="1 2">
    <name type="scientific">Phytophthora boehmeriae</name>
    <dbReference type="NCBI Taxonomy" id="109152"/>
    <lineage>
        <taxon>Eukaryota</taxon>
        <taxon>Sar</taxon>
        <taxon>Stramenopiles</taxon>
        <taxon>Oomycota</taxon>
        <taxon>Peronosporomycetes</taxon>
        <taxon>Peronosporales</taxon>
        <taxon>Peronosporaceae</taxon>
        <taxon>Phytophthora</taxon>
    </lineage>
</organism>
<keyword evidence="2" id="KW-1185">Reference proteome</keyword>
<comment type="caution">
    <text evidence="1">The sequence shown here is derived from an EMBL/GenBank/DDBJ whole genome shotgun (WGS) entry which is preliminary data.</text>
</comment>
<reference evidence="1" key="1">
    <citation type="submission" date="2021-02" db="EMBL/GenBank/DDBJ databases">
        <authorList>
            <person name="Palmer J.M."/>
        </authorList>
    </citation>
    <scope>NUCLEOTIDE SEQUENCE</scope>
    <source>
        <strain evidence="1">SCRP23</strain>
    </source>
</reference>
<protein>
    <submittedName>
        <fullName evidence="1">Uncharacterized protein</fullName>
    </submittedName>
</protein>
<name>A0A8T1WMA4_9STRA</name>
<proteinExistence type="predicted"/>
<dbReference type="AlphaFoldDB" id="A0A8T1WMA4"/>
<gene>
    <name evidence="1" type="ORF">PHYBOEH_005290</name>
</gene>
<dbReference type="EMBL" id="JAGDFL010000279">
    <property type="protein sequence ID" value="KAG7394331.1"/>
    <property type="molecule type" value="Genomic_DNA"/>
</dbReference>
<evidence type="ECO:0000313" key="1">
    <source>
        <dbReference type="EMBL" id="KAG7394331.1"/>
    </source>
</evidence>
<dbReference type="Proteomes" id="UP000693981">
    <property type="component" value="Unassembled WGS sequence"/>
</dbReference>
<accession>A0A8T1WMA4</accession>